<protein>
    <submittedName>
        <fullName evidence="1">Type II toxin-antitoxin system HigB family toxin</fullName>
    </submittedName>
</protein>
<evidence type="ECO:0000313" key="1">
    <source>
        <dbReference type="EMBL" id="MBD2184321.1"/>
    </source>
</evidence>
<dbReference type="GO" id="GO:0004519">
    <property type="term" value="F:endonuclease activity"/>
    <property type="evidence" value="ECO:0007669"/>
    <property type="project" value="InterPro"/>
</dbReference>
<sequence length="102" mass="12269">MRVISRKALREFWETHPNAESSLLVWYQRTCDAEWQNLADVRQVFRSADLVGNFTVFNIGGNNYRLITFIDYDEQIVFIRNVLTHAEYDKETWKNDDWFENS</sequence>
<dbReference type="InterPro" id="IPR018669">
    <property type="entry name" value="Toxin_HigB"/>
</dbReference>
<dbReference type="Proteomes" id="UP000641646">
    <property type="component" value="Unassembled WGS sequence"/>
</dbReference>
<evidence type="ECO:0000313" key="2">
    <source>
        <dbReference type="Proteomes" id="UP000641646"/>
    </source>
</evidence>
<name>A0A926VI37_9CYAN</name>
<keyword evidence="2" id="KW-1185">Reference proteome</keyword>
<gene>
    <name evidence="1" type="ORF">H6G03_25180</name>
</gene>
<comment type="caution">
    <text evidence="1">The sequence shown here is derived from an EMBL/GenBank/DDBJ whole genome shotgun (WGS) entry which is preliminary data.</text>
</comment>
<reference evidence="1" key="2">
    <citation type="submission" date="2020-08" db="EMBL/GenBank/DDBJ databases">
        <authorList>
            <person name="Chen M."/>
            <person name="Teng W."/>
            <person name="Zhao L."/>
            <person name="Hu C."/>
            <person name="Zhou Y."/>
            <person name="Han B."/>
            <person name="Song L."/>
            <person name="Shu W."/>
        </authorList>
    </citation>
    <scope>NUCLEOTIDE SEQUENCE</scope>
    <source>
        <strain evidence="1">FACHB-1375</strain>
    </source>
</reference>
<accession>A0A926VI37</accession>
<dbReference type="GO" id="GO:0003723">
    <property type="term" value="F:RNA binding"/>
    <property type="evidence" value="ECO:0007669"/>
    <property type="project" value="InterPro"/>
</dbReference>
<reference evidence="1" key="1">
    <citation type="journal article" date="2015" name="ISME J.">
        <title>Draft Genome Sequence of Streptomyces incarnatus NRRL8089, which Produces the Nucleoside Antibiotic Sinefungin.</title>
        <authorList>
            <person name="Oshima K."/>
            <person name="Hattori M."/>
            <person name="Shimizu H."/>
            <person name="Fukuda K."/>
            <person name="Nemoto M."/>
            <person name="Inagaki K."/>
            <person name="Tamura T."/>
        </authorList>
    </citation>
    <scope>NUCLEOTIDE SEQUENCE</scope>
    <source>
        <strain evidence="1">FACHB-1375</strain>
    </source>
</reference>
<proteinExistence type="predicted"/>
<organism evidence="1 2">
    <name type="scientific">Aerosakkonema funiforme FACHB-1375</name>
    <dbReference type="NCBI Taxonomy" id="2949571"/>
    <lineage>
        <taxon>Bacteria</taxon>
        <taxon>Bacillati</taxon>
        <taxon>Cyanobacteriota</taxon>
        <taxon>Cyanophyceae</taxon>
        <taxon>Oscillatoriophycideae</taxon>
        <taxon>Aerosakkonematales</taxon>
        <taxon>Aerosakkonemataceae</taxon>
        <taxon>Aerosakkonema</taxon>
    </lineage>
</organism>
<dbReference type="Pfam" id="PF09907">
    <property type="entry name" value="HigB_toxin"/>
    <property type="match status" value="1"/>
</dbReference>
<dbReference type="AlphaFoldDB" id="A0A926VI37"/>
<dbReference type="GO" id="GO:0110001">
    <property type="term" value="C:toxin-antitoxin complex"/>
    <property type="evidence" value="ECO:0007669"/>
    <property type="project" value="InterPro"/>
</dbReference>
<dbReference type="EMBL" id="JACJPW010000079">
    <property type="protein sequence ID" value="MBD2184321.1"/>
    <property type="molecule type" value="Genomic_DNA"/>
</dbReference>
<dbReference type="RefSeq" id="WP_190470477.1">
    <property type="nucleotide sequence ID" value="NZ_JACJPW010000079.1"/>
</dbReference>